<dbReference type="Pfam" id="PF09997">
    <property type="entry name" value="DUF2238"/>
    <property type="match status" value="1"/>
</dbReference>
<evidence type="ECO:0000313" key="2">
    <source>
        <dbReference type="Proteomes" id="UP000238390"/>
    </source>
</evidence>
<gene>
    <name evidence="1" type="ORF">CSB93_4455</name>
</gene>
<keyword evidence="2" id="KW-1185">Reference proteome</keyword>
<dbReference type="AlphaFoldDB" id="A0A2R3IN46"/>
<evidence type="ECO:0000313" key="1">
    <source>
        <dbReference type="EMBL" id="AVK03314.1"/>
    </source>
</evidence>
<reference evidence="1 2" key="1">
    <citation type="submission" date="2018-02" db="EMBL/GenBank/DDBJ databases">
        <title>FDA/CDC Antimicrobial Resistant Isolate Bank Genome Sequencing.</title>
        <authorList>
            <person name="Benahmed F.H."/>
            <person name="Lutgring J.D."/>
            <person name="Yoo B."/>
            <person name="Machado M."/>
            <person name="Brown A."/>
            <person name="McAllister G."/>
            <person name="Perry A."/>
            <person name="Halpin A.L."/>
            <person name="Vavikolanu K."/>
            <person name="Ott S."/>
            <person name="Zhao X."/>
            <person name="Tallon L.J."/>
            <person name="Sadzewicz L."/>
            <person name="Aluvathingal J."/>
            <person name="Nadendla S."/>
            <person name="Voskania-kordi A."/>
            <person name="Simonyan V."/>
            <person name="Patel J."/>
            <person name="Shawar R.M."/>
        </authorList>
    </citation>
    <scope>NUCLEOTIDE SEQUENCE [LARGE SCALE GENOMIC DNA]</scope>
    <source>
        <strain evidence="1 2">AR_0356</strain>
    </source>
</reference>
<sequence>MRGAADSAERRMLLAGFLLVFALLGLAPHERGDWLLENLLVAALGLGLYCVRGWFRPSLAACRRLFLFLLVHEIGAHYTYSRVPYDQAWEWLTGASLDAALGWRRNQFDRLAHALYGLLLVLPFRELIERLGVRRPLAGALAVDLVLSTSALYELIEWLGGEYLGGARSAAFVGAQEDPWDAQKDMALAFAGALLASLLAMAGARWRRR</sequence>
<proteinExistence type="predicted"/>
<dbReference type="RefSeq" id="WP_012075979.1">
    <property type="nucleotide sequence ID" value="NZ_CP020560.1"/>
</dbReference>
<dbReference type="PIRSF" id="PIRSF020606">
    <property type="entry name" value="UCP020606"/>
    <property type="match status" value="1"/>
</dbReference>
<protein>
    <submittedName>
        <fullName evidence="1">Uncharacterized protein</fullName>
    </submittedName>
</protein>
<dbReference type="InterPro" id="IPR014509">
    <property type="entry name" value="YjdF-like"/>
</dbReference>
<dbReference type="EMBL" id="CP027169">
    <property type="protein sequence ID" value="AVK03314.1"/>
    <property type="molecule type" value="Genomic_DNA"/>
</dbReference>
<dbReference type="Proteomes" id="UP000238390">
    <property type="component" value="Chromosome"/>
</dbReference>
<accession>A0A2R3IN46</accession>
<organism evidence="1 2">
    <name type="scientific">Pseudomonas paraeruginosa</name>
    <dbReference type="NCBI Taxonomy" id="2994495"/>
    <lineage>
        <taxon>Bacteria</taxon>
        <taxon>Pseudomonadati</taxon>
        <taxon>Pseudomonadota</taxon>
        <taxon>Gammaproteobacteria</taxon>
        <taxon>Pseudomonadales</taxon>
        <taxon>Pseudomonadaceae</taxon>
        <taxon>Pseudomonas</taxon>
    </lineage>
</organism>
<dbReference type="GeneID" id="77221352"/>
<name>A0A2R3IN46_9PSED</name>
<dbReference type="InterPro" id="IPR058534">
    <property type="entry name" value="YjdF"/>
</dbReference>